<sequence>MSTGGLPRVEKLLPVGQEWIDHLRSCGYLTRFTCGPPTSCGDSNPSCIHPGPPVNTPHPSGVLSSPPRDILTPLCGHPPPPGVISPPPGDISPPVDTSPPPGVTHPLLWPSLPVSLTSQAPGLCVVP</sequence>
<feature type="compositionally biased region" description="Pro residues" evidence="1">
    <location>
        <begin position="76"/>
        <end position="103"/>
    </location>
</feature>
<dbReference type="EMBL" id="JASSZA010000011">
    <property type="protein sequence ID" value="KAK2098100.1"/>
    <property type="molecule type" value="Genomic_DNA"/>
</dbReference>
<name>A0ABQ9UMQ5_SAGOE</name>
<feature type="region of interest" description="Disordered" evidence="1">
    <location>
        <begin position="51"/>
        <end position="105"/>
    </location>
</feature>
<evidence type="ECO:0000256" key="1">
    <source>
        <dbReference type="SAM" id="MobiDB-lite"/>
    </source>
</evidence>
<keyword evidence="3" id="KW-1185">Reference proteome</keyword>
<reference evidence="2 3" key="1">
    <citation type="submission" date="2023-05" db="EMBL/GenBank/DDBJ databases">
        <title>B98-5 Cell Line De Novo Hybrid Assembly: An Optical Mapping Approach.</title>
        <authorList>
            <person name="Kananen K."/>
            <person name="Auerbach J.A."/>
            <person name="Kautto E."/>
            <person name="Blachly J.S."/>
        </authorList>
    </citation>
    <scope>NUCLEOTIDE SEQUENCE [LARGE SCALE GENOMIC DNA]</scope>
    <source>
        <strain evidence="2">B95-8</strain>
        <tissue evidence="2">Cell line</tissue>
    </source>
</reference>
<evidence type="ECO:0000313" key="3">
    <source>
        <dbReference type="Proteomes" id="UP001266305"/>
    </source>
</evidence>
<evidence type="ECO:0000313" key="2">
    <source>
        <dbReference type="EMBL" id="KAK2098100.1"/>
    </source>
</evidence>
<proteinExistence type="predicted"/>
<protein>
    <submittedName>
        <fullName evidence="2">Uncharacterized protein</fullName>
    </submittedName>
</protein>
<accession>A0ABQ9UMQ5</accession>
<organism evidence="2 3">
    <name type="scientific">Saguinus oedipus</name>
    <name type="common">Cotton-top tamarin</name>
    <name type="synonym">Oedipomidas oedipus</name>
    <dbReference type="NCBI Taxonomy" id="9490"/>
    <lineage>
        <taxon>Eukaryota</taxon>
        <taxon>Metazoa</taxon>
        <taxon>Chordata</taxon>
        <taxon>Craniata</taxon>
        <taxon>Vertebrata</taxon>
        <taxon>Euteleostomi</taxon>
        <taxon>Mammalia</taxon>
        <taxon>Eutheria</taxon>
        <taxon>Euarchontoglires</taxon>
        <taxon>Primates</taxon>
        <taxon>Haplorrhini</taxon>
        <taxon>Platyrrhini</taxon>
        <taxon>Cebidae</taxon>
        <taxon>Callitrichinae</taxon>
        <taxon>Saguinus</taxon>
    </lineage>
</organism>
<comment type="caution">
    <text evidence="2">The sequence shown here is derived from an EMBL/GenBank/DDBJ whole genome shotgun (WGS) entry which is preliminary data.</text>
</comment>
<gene>
    <name evidence="2" type="ORF">P7K49_023551</name>
</gene>
<dbReference type="Proteomes" id="UP001266305">
    <property type="component" value="Unassembled WGS sequence"/>
</dbReference>